<dbReference type="RefSeq" id="WP_089843828.1">
    <property type="nucleotide sequence ID" value="NZ_FOZL01000002.1"/>
</dbReference>
<evidence type="ECO:0000313" key="3">
    <source>
        <dbReference type="EMBL" id="SFS21820.1"/>
    </source>
</evidence>
<dbReference type="EMBL" id="FOZL01000002">
    <property type="protein sequence ID" value="SFS21820.1"/>
    <property type="molecule type" value="Genomic_DNA"/>
</dbReference>
<dbReference type="STRING" id="474950.SAMN05421771_4343"/>
<feature type="region of interest" description="Disordered" evidence="1">
    <location>
        <begin position="225"/>
        <end position="322"/>
    </location>
</feature>
<dbReference type="Proteomes" id="UP000199024">
    <property type="component" value="Unassembled WGS sequence"/>
</dbReference>
<reference evidence="3 4" key="1">
    <citation type="submission" date="2016-10" db="EMBL/GenBank/DDBJ databases">
        <authorList>
            <person name="de Groot N.N."/>
        </authorList>
    </citation>
    <scope>NUCLEOTIDE SEQUENCE [LARGE SCALE GENOMIC DNA]</scope>
    <source>
        <strain evidence="3 4">DSM 21001</strain>
    </source>
</reference>
<accession>A0A1I6N1L3</accession>
<dbReference type="InterPro" id="IPR027383">
    <property type="entry name" value="Znf_put"/>
</dbReference>
<keyword evidence="4" id="KW-1185">Reference proteome</keyword>
<evidence type="ECO:0000259" key="2">
    <source>
        <dbReference type="Pfam" id="PF13490"/>
    </source>
</evidence>
<keyword evidence="3" id="KW-0479">Metal-binding</keyword>
<keyword evidence="3" id="KW-0863">Zinc-finger</keyword>
<evidence type="ECO:0000313" key="4">
    <source>
        <dbReference type="Proteomes" id="UP000199024"/>
    </source>
</evidence>
<sequence length="322" mass="34888">MADINQFGSVKPGTPQVCAHCETLLMDVLDRTASPVDQAFFDKHLASCTTCSRMFIDAKRGGAWLEMLRDPRPEPASALFERIIAQTSGIQAVSETTEIAPQLPDTGSQFIPFPAQPVPVPSPYLYGVPRATNYAGAKVLPFRLRNTVHSLGQTILQPRLAMTAAMAFFSIALTLNLTGVHLSQISAEDLKPSSIRKSFNQANAQVVRYCQNLQVVYELEARAHELQRTDSDSSPSPQQPADDKAPAPQDAAPGQKPAAQPNEQKPRNNSKPGPGTSRREPLFPDGRMVARAVPPQDLPANAVTLHHQGDSQPAMQLKGDLA</sequence>
<dbReference type="OrthoDB" id="115182at2"/>
<name>A0A1I6N1L3_9BACT</name>
<feature type="compositionally biased region" description="Low complexity" evidence="1">
    <location>
        <begin position="232"/>
        <end position="261"/>
    </location>
</feature>
<dbReference type="Pfam" id="PF13490">
    <property type="entry name" value="zf-HC2"/>
    <property type="match status" value="1"/>
</dbReference>
<gene>
    <name evidence="3" type="ORF">SAMN05421771_4343</name>
</gene>
<dbReference type="GO" id="GO:0008270">
    <property type="term" value="F:zinc ion binding"/>
    <property type="evidence" value="ECO:0007669"/>
    <property type="project" value="UniProtKB-KW"/>
</dbReference>
<organism evidence="3 4">
    <name type="scientific">Granulicella pectinivorans</name>
    <dbReference type="NCBI Taxonomy" id="474950"/>
    <lineage>
        <taxon>Bacteria</taxon>
        <taxon>Pseudomonadati</taxon>
        <taxon>Acidobacteriota</taxon>
        <taxon>Terriglobia</taxon>
        <taxon>Terriglobales</taxon>
        <taxon>Acidobacteriaceae</taxon>
        <taxon>Granulicella</taxon>
    </lineage>
</organism>
<protein>
    <submittedName>
        <fullName evidence="3">Putative zinc-finger</fullName>
    </submittedName>
</protein>
<keyword evidence="3" id="KW-0862">Zinc</keyword>
<proteinExistence type="predicted"/>
<dbReference type="AlphaFoldDB" id="A0A1I6N1L3"/>
<evidence type="ECO:0000256" key="1">
    <source>
        <dbReference type="SAM" id="MobiDB-lite"/>
    </source>
</evidence>
<feature type="domain" description="Putative zinc-finger" evidence="2">
    <location>
        <begin position="18"/>
        <end position="51"/>
    </location>
</feature>